<reference evidence="3" key="1">
    <citation type="submission" date="2020-05" db="EMBL/GenBank/DDBJ databases">
        <title>Phylogenomic resolution of chytrid fungi.</title>
        <authorList>
            <person name="Stajich J.E."/>
            <person name="Amses K."/>
            <person name="Simmons R."/>
            <person name="Seto K."/>
            <person name="Myers J."/>
            <person name="Bonds A."/>
            <person name="Quandt C.A."/>
            <person name="Barry K."/>
            <person name="Liu P."/>
            <person name="Grigoriev I."/>
            <person name="Longcore J.E."/>
            <person name="James T.Y."/>
        </authorList>
    </citation>
    <scope>NUCLEOTIDE SEQUENCE</scope>
    <source>
        <strain evidence="3">JEL0476</strain>
    </source>
</reference>
<feature type="compositionally biased region" description="Polar residues" evidence="2">
    <location>
        <begin position="462"/>
        <end position="474"/>
    </location>
</feature>
<evidence type="ECO:0000313" key="4">
    <source>
        <dbReference type="Proteomes" id="UP001211065"/>
    </source>
</evidence>
<feature type="compositionally biased region" description="Polar residues" evidence="2">
    <location>
        <begin position="495"/>
        <end position="527"/>
    </location>
</feature>
<evidence type="ECO:0000256" key="1">
    <source>
        <dbReference type="SAM" id="Coils"/>
    </source>
</evidence>
<feature type="region of interest" description="Disordered" evidence="2">
    <location>
        <begin position="385"/>
        <end position="427"/>
    </location>
</feature>
<dbReference type="Proteomes" id="UP001211065">
    <property type="component" value="Unassembled WGS sequence"/>
</dbReference>
<feature type="coiled-coil region" evidence="1">
    <location>
        <begin position="133"/>
        <end position="160"/>
    </location>
</feature>
<sequence>MWKSLFATNDTPTISVQPSMLKQQQLNTNKRLSQVYSNDEATKKRNSLGVLSESKKHDSAFFDNEISNSRTNRKSFLSTTTSQISNSSTNVGNNDDCKNCKFLLDNAETNANERVGRKILDLEISNASLNAVNISLENTIRQQAQKIEQMRKDLSEAKESNSTSAGTIDDSIKILKIQNEVLLGSDNHSTKNIIESELDEDKTFSRICLKVQNLIEESKRAIEAEVSKKEVDAEVLKSRLLDKSNSDPLDPIIIKRLQDRMSSVLMKRRSEKDLKSSLYKSKIEKQHTQKRNSTSVLQSERSTEIFEKREEVLNPVPKKNEENSEVMVEIPESMFQQLVEFLEEEVSSQHLGAISAKALKTNTIFNSEKTEIFDGEKNTRVEIAMTRNDSTSSNVSIRSESSFRESSSQSRRTPPRTPNYTEPKTVPKILASTIKNHSRSSSVNSNHSEYDDLHYATPVKRVNSSPSRQTRSTISQNSNFSGESNSNNGFGNRSTISNARSASSYHSNNSQNTRKGPMVSQSSSTLFVSKKSISSKTDDISNSRYNRQDDESIEQRRKSSNNTSKNLGNSRETAFRSQQLAASSASTILNSNSCRQNSSGRSIEIKNVTVLKQSINAKSSISNLSEVSRATSSGYLDESVIGEKYENTRKSYVQGNYSSKTKEIKKFALPKVQCPDVDESTVSFNY</sequence>
<organism evidence="3 4">
    <name type="scientific">Clydaea vesicula</name>
    <dbReference type="NCBI Taxonomy" id="447962"/>
    <lineage>
        <taxon>Eukaryota</taxon>
        <taxon>Fungi</taxon>
        <taxon>Fungi incertae sedis</taxon>
        <taxon>Chytridiomycota</taxon>
        <taxon>Chytridiomycota incertae sedis</taxon>
        <taxon>Chytridiomycetes</taxon>
        <taxon>Lobulomycetales</taxon>
        <taxon>Lobulomycetaceae</taxon>
        <taxon>Clydaea</taxon>
    </lineage>
</organism>
<evidence type="ECO:0000256" key="2">
    <source>
        <dbReference type="SAM" id="MobiDB-lite"/>
    </source>
</evidence>
<dbReference type="AlphaFoldDB" id="A0AAD5U0Y1"/>
<feature type="compositionally biased region" description="Low complexity" evidence="2">
    <location>
        <begin position="396"/>
        <end position="412"/>
    </location>
</feature>
<feature type="compositionally biased region" description="Basic and acidic residues" evidence="2">
    <location>
        <begin position="536"/>
        <end position="557"/>
    </location>
</feature>
<protein>
    <submittedName>
        <fullName evidence="3">Uncharacterized protein</fullName>
    </submittedName>
</protein>
<accession>A0AAD5U0Y1</accession>
<feature type="region of interest" description="Disordered" evidence="2">
    <location>
        <begin position="456"/>
        <end position="579"/>
    </location>
</feature>
<name>A0AAD5U0Y1_9FUNG</name>
<feature type="compositionally biased region" description="Polar residues" evidence="2">
    <location>
        <begin position="560"/>
        <end position="579"/>
    </location>
</feature>
<keyword evidence="4" id="KW-1185">Reference proteome</keyword>
<gene>
    <name evidence="3" type="ORF">HK099_004250</name>
</gene>
<keyword evidence="1" id="KW-0175">Coiled coil</keyword>
<proteinExistence type="predicted"/>
<comment type="caution">
    <text evidence="3">The sequence shown here is derived from an EMBL/GenBank/DDBJ whole genome shotgun (WGS) entry which is preliminary data.</text>
</comment>
<evidence type="ECO:0000313" key="3">
    <source>
        <dbReference type="EMBL" id="KAJ3220493.1"/>
    </source>
</evidence>
<dbReference type="EMBL" id="JADGJW010000297">
    <property type="protein sequence ID" value="KAJ3220493.1"/>
    <property type="molecule type" value="Genomic_DNA"/>
</dbReference>
<feature type="compositionally biased region" description="Low complexity" evidence="2">
    <location>
        <begin position="475"/>
        <end position="494"/>
    </location>
</feature>